<name>A0A178BUI9_9EURO</name>
<keyword evidence="1" id="KW-0472">Membrane</keyword>
<dbReference type="PROSITE" id="PS51257">
    <property type="entry name" value="PROKAR_LIPOPROTEIN"/>
    <property type="match status" value="1"/>
</dbReference>
<proteinExistence type="predicted"/>
<evidence type="ECO:0000313" key="2">
    <source>
        <dbReference type="EMBL" id="OAL21288.1"/>
    </source>
</evidence>
<keyword evidence="1" id="KW-0812">Transmembrane</keyword>
<evidence type="ECO:0000313" key="3">
    <source>
        <dbReference type="Proteomes" id="UP000185904"/>
    </source>
</evidence>
<feature type="transmembrane region" description="Helical" evidence="1">
    <location>
        <begin position="130"/>
        <end position="150"/>
    </location>
</feature>
<dbReference type="Proteomes" id="UP000185904">
    <property type="component" value="Unassembled WGS sequence"/>
</dbReference>
<dbReference type="AlphaFoldDB" id="A0A178BUI9"/>
<comment type="caution">
    <text evidence="2">The sequence shown here is derived from an EMBL/GenBank/DDBJ whole genome shotgun (WGS) entry which is preliminary data.</text>
</comment>
<keyword evidence="3" id="KW-1185">Reference proteome</keyword>
<sequence>MEGHRIARSLQAPKYLPGALSVAACNFMSTWLRGWPASSPPSKLITTLGHERGEIPLAAAYANPTGKGFHLRRCFEEHDFVEPPFPTCHFYPSTEEKVIKSFPLPLDSTASTSEPARTSLVRTQPLPRRFGNFDLFINFGLLVNFLLFVVGNRDLQRTGHEQVGEGKKVTGPHVVLAAHRPWHQDVAPP</sequence>
<dbReference type="GeneID" id="34594788"/>
<gene>
    <name evidence="2" type="ORF">AYO20_11406</name>
</gene>
<dbReference type="EMBL" id="LVCJ01000152">
    <property type="protein sequence ID" value="OAL21288.1"/>
    <property type="molecule type" value="Genomic_DNA"/>
</dbReference>
<keyword evidence="1" id="KW-1133">Transmembrane helix</keyword>
<protein>
    <submittedName>
        <fullName evidence="2">Uncharacterized protein</fullName>
    </submittedName>
</protein>
<dbReference type="RefSeq" id="XP_022494379.1">
    <property type="nucleotide sequence ID" value="XM_022649656.1"/>
</dbReference>
<organism evidence="2 3">
    <name type="scientific">Fonsecaea nubica</name>
    <dbReference type="NCBI Taxonomy" id="856822"/>
    <lineage>
        <taxon>Eukaryota</taxon>
        <taxon>Fungi</taxon>
        <taxon>Dikarya</taxon>
        <taxon>Ascomycota</taxon>
        <taxon>Pezizomycotina</taxon>
        <taxon>Eurotiomycetes</taxon>
        <taxon>Chaetothyriomycetidae</taxon>
        <taxon>Chaetothyriales</taxon>
        <taxon>Herpotrichiellaceae</taxon>
        <taxon>Fonsecaea</taxon>
    </lineage>
</organism>
<evidence type="ECO:0000256" key="1">
    <source>
        <dbReference type="SAM" id="Phobius"/>
    </source>
</evidence>
<reference evidence="2 3" key="1">
    <citation type="submission" date="2016-03" db="EMBL/GenBank/DDBJ databases">
        <title>The draft genome sequence of Fonsecaea nubica causative agent of cutaneous subcutaneous infection in human host.</title>
        <authorList>
            <person name="Costa F."/>
            <person name="Sybren D.H."/>
            <person name="Raittz R.T."/>
            <person name="Weiss V.A."/>
            <person name="Leao A.C."/>
            <person name="Gomes R."/>
            <person name="De Souza E.M."/>
            <person name="Pedrosa F.O."/>
            <person name="Steffens M.B."/>
            <person name="Bombassaro A."/>
            <person name="Tadra-Sfeir M.Z."/>
            <person name="Moreno L.F."/>
            <person name="Najafzadeh M.J."/>
            <person name="Felipe M.S."/>
            <person name="Teixeira M."/>
            <person name="Sun J."/>
            <person name="Xi L."/>
            <person name="Castro M.A."/>
            <person name="Vicente V.A."/>
        </authorList>
    </citation>
    <scope>NUCLEOTIDE SEQUENCE [LARGE SCALE GENOMIC DNA]</scope>
    <source>
        <strain evidence="2 3">CBS 269.64</strain>
    </source>
</reference>
<accession>A0A178BUI9</accession>